<keyword evidence="4 11" id="KW-0288">FMN</keyword>
<keyword evidence="5 11" id="KW-0479">Metal-binding</keyword>
<name>A0A0F6YH67_9BACT</name>
<dbReference type="CDD" id="cd02811">
    <property type="entry name" value="IDI-2_FMN"/>
    <property type="match status" value="1"/>
</dbReference>
<comment type="subunit">
    <text evidence="10 11">Homooctamer. Dimer of tetramers.</text>
</comment>
<dbReference type="SMART" id="SM01240">
    <property type="entry name" value="IMPDH"/>
    <property type="match status" value="1"/>
</dbReference>
<comment type="cofactor">
    <cofactor evidence="11">
        <name>Mg(2+)</name>
        <dbReference type="ChEBI" id="CHEBI:18420"/>
    </cofactor>
</comment>
<dbReference type="HAMAP" id="MF_00354">
    <property type="entry name" value="Idi_2"/>
    <property type="match status" value="1"/>
</dbReference>
<dbReference type="GO" id="GO:0000287">
    <property type="term" value="F:magnesium ion binding"/>
    <property type="evidence" value="ECO:0007669"/>
    <property type="project" value="UniProtKB-UniRule"/>
</dbReference>
<comment type="cofactor">
    <cofactor evidence="11">
        <name>NADPH</name>
        <dbReference type="ChEBI" id="CHEBI:57783"/>
    </cofactor>
</comment>
<feature type="binding site" evidence="11">
    <location>
        <begin position="268"/>
        <end position="270"/>
    </location>
    <ligand>
        <name>FMN</name>
        <dbReference type="ChEBI" id="CHEBI:58210"/>
    </ligand>
</feature>
<evidence type="ECO:0000256" key="4">
    <source>
        <dbReference type="ARBA" id="ARBA00022643"/>
    </source>
</evidence>
<evidence type="ECO:0000256" key="3">
    <source>
        <dbReference type="ARBA" id="ARBA00022630"/>
    </source>
</evidence>
<feature type="binding site" evidence="11">
    <location>
        <begin position="8"/>
        <end position="9"/>
    </location>
    <ligand>
        <name>substrate</name>
    </ligand>
</feature>
<evidence type="ECO:0000259" key="12">
    <source>
        <dbReference type="PROSITE" id="PS51349"/>
    </source>
</evidence>
<dbReference type="Gene3D" id="3.20.20.70">
    <property type="entry name" value="Aldolase class I"/>
    <property type="match status" value="1"/>
</dbReference>
<dbReference type="RefSeq" id="WP_053231095.1">
    <property type="nucleotide sequence ID" value="NZ_CP011125.1"/>
</dbReference>
<keyword evidence="2 11" id="KW-0963">Cytoplasm</keyword>
<dbReference type="SUPFAM" id="SSF51395">
    <property type="entry name" value="FMN-linked oxidoreductases"/>
    <property type="match status" value="1"/>
</dbReference>
<evidence type="ECO:0000256" key="6">
    <source>
        <dbReference type="ARBA" id="ARBA00022842"/>
    </source>
</evidence>
<evidence type="ECO:0000313" key="13">
    <source>
        <dbReference type="EMBL" id="AKF03660.1"/>
    </source>
</evidence>
<dbReference type="EMBL" id="CP011125">
    <property type="protein sequence ID" value="AKF03660.1"/>
    <property type="molecule type" value="Genomic_DNA"/>
</dbReference>
<keyword evidence="14" id="KW-1185">Reference proteome</keyword>
<feature type="domain" description="FMN hydroxy acid dehydrogenase" evidence="12">
    <location>
        <begin position="1"/>
        <end position="340"/>
    </location>
</feature>
<dbReference type="PROSITE" id="PS51349">
    <property type="entry name" value="FMN_HYDROXY_ACID_DH_2"/>
    <property type="match status" value="1"/>
</dbReference>
<evidence type="ECO:0000256" key="1">
    <source>
        <dbReference type="ARBA" id="ARBA00001917"/>
    </source>
</evidence>
<evidence type="ECO:0000256" key="11">
    <source>
        <dbReference type="HAMAP-Rule" id="MF_00354"/>
    </source>
</evidence>
<evidence type="ECO:0000256" key="10">
    <source>
        <dbReference type="ARBA" id="ARBA00025810"/>
    </source>
</evidence>
<feature type="binding site" evidence="11">
    <location>
        <begin position="289"/>
        <end position="290"/>
    </location>
    <ligand>
        <name>FMN</name>
        <dbReference type="ChEBI" id="CHEBI:58210"/>
    </ligand>
</feature>
<dbReference type="Proteomes" id="UP000034883">
    <property type="component" value="Chromosome"/>
</dbReference>
<evidence type="ECO:0000313" key="14">
    <source>
        <dbReference type="Proteomes" id="UP000034883"/>
    </source>
</evidence>
<organism evidence="13 14">
    <name type="scientific">Sandaracinus amylolyticus</name>
    <dbReference type="NCBI Taxonomy" id="927083"/>
    <lineage>
        <taxon>Bacteria</taxon>
        <taxon>Pseudomonadati</taxon>
        <taxon>Myxococcota</taxon>
        <taxon>Polyangia</taxon>
        <taxon>Polyangiales</taxon>
        <taxon>Sandaracinaceae</taxon>
        <taxon>Sandaracinus</taxon>
    </lineage>
</organism>
<feature type="binding site" evidence="11">
    <location>
        <position position="97"/>
    </location>
    <ligand>
        <name>FMN</name>
        <dbReference type="ChEBI" id="CHEBI:58210"/>
    </ligand>
</feature>
<protein>
    <recommendedName>
        <fullName evidence="11">Isopentenyl-diphosphate delta-isomerase</fullName>
        <shortName evidence="11">IPP isomerase</shortName>
        <ecNumber evidence="11">5.3.3.2</ecNumber>
    </recommendedName>
    <alternativeName>
        <fullName evidence="11">Isopentenyl diphosphate:dimethylallyl diphosphate isomerase</fullName>
    </alternativeName>
    <alternativeName>
        <fullName evidence="11">Isopentenyl pyrophosphate isomerase</fullName>
    </alternativeName>
    <alternativeName>
        <fullName evidence="11">Type 2 isopentenyl diphosphate isomerase</fullName>
        <shortName evidence="11">IDI-2</shortName>
    </alternativeName>
</protein>
<comment type="caution">
    <text evidence="11">Lacks conserved residue(s) required for the propagation of feature annotation.</text>
</comment>
<dbReference type="GO" id="GO:0004452">
    <property type="term" value="F:isopentenyl-diphosphate delta-isomerase activity"/>
    <property type="evidence" value="ECO:0007669"/>
    <property type="project" value="UniProtKB-UniRule"/>
</dbReference>
<feature type="binding site" evidence="11">
    <location>
        <begin position="67"/>
        <end position="69"/>
    </location>
    <ligand>
        <name>FMN</name>
        <dbReference type="ChEBI" id="CHEBI:58210"/>
    </ligand>
</feature>
<evidence type="ECO:0000256" key="5">
    <source>
        <dbReference type="ARBA" id="ARBA00022723"/>
    </source>
</evidence>
<feature type="binding site" evidence="11">
    <location>
        <position position="159"/>
    </location>
    <ligand>
        <name>substrate</name>
    </ligand>
</feature>
<keyword evidence="9 11" id="KW-0413">Isomerase</keyword>
<dbReference type="STRING" id="927083.DB32_000809"/>
<reference evidence="13 14" key="1">
    <citation type="submission" date="2015-03" db="EMBL/GenBank/DDBJ databases">
        <title>Genome assembly of Sandaracinus amylolyticus DSM 53668.</title>
        <authorList>
            <person name="Sharma G."/>
            <person name="Subramanian S."/>
        </authorList>
    </citation>
    <scope>NUCLEOTIDE SEQUENCE [LARGE SCALE GENOMIC DNA]</scope>
    <source>
        <strain evidence="13 14">DSM 53668</strain>
    </source>
</reference>
<feature type="binding site" evidence="11">
    <location>
        <position position="216"/>
    </location>
    <ligand>
        <name>FMN</name>
        <dbReference type="ChEBI" id="CHEBI:58210"/>
    </ligand>
</feature>
<dbReference type="GO" id="GO:0005737">
    <property type="term" value="C:cytoplasm"/>
    <property type="evidence" value="ECO:0007669"/>
    <property type="project" value="UniProtKB-SubCell"/>
</dbReference>
<comment type="catalytic activity">
    <reaction evidence="11">
        <text>isopentenyl diphosphate = dimethylallyl diphosphate</text>
        <dbReference type="Rhea" id="RHEA:23284"/>
        <dbReference type="ChEBI" id="CHEBI:57623"/>
        <dbReference type="ChEBI" id="CHEBI:128769"/>
        <dbReference type="EC" id="5.3.3.2"/>
    </reaction>
</comment>
<keyword evidence="8 11" id="KW-0414">Isoprene biosynthesis</keyword>
<dbReference type="KEGG" id="samy:DB32_000809"/>
<feature type="binding site" evidence="11">
    <location>
        <begin position="97"/>
        <end position="99"/>
    </location>
    <ligand>
        <name>substrate</name>
    </ligand>
</feature>
<feature type="binding site" evidence="11">
    <location>
        <position position="191"/>
    </location>
    <ligand>
        <name>FMN</name>
        <dbReference type="ChEBI" id="CHEBI:58210"/>
    </ligand>
</feature>
<dbReference type="GO" id="GO:0008299">
    <property type="term" value="P:isoprenoid biosynthetic process"/>
    <property type="evidence" value="ECO:0007669"/>
    <property type="project" value="UniProtKB-UniRule"/>
</dbReference>
<keyword evidence="3 11" id="KW-0285">Flavoprotein</keyword>
<feature type="binding site" evidence="11">
    <location>
        <position position="125"/>
    </location>
    <ligand>
        <name>FMN</name>
        <dbReference type="ChEBI" id="CHEBI:58210"/>
    </ligand>
</feature>
<comment type="function">
    <text evidence="11">Involved in the biosynthesis of isoprenoids. Catalyzes the 1,3-allylic rearrangement of the homoallylic substrate isopentenyl (IPP) to its allylic isomer, dimethylallyl diphosphate (DMAPP).</text>
</comment>
<gene>
    <name evidence="11" type="primary">fni</name>
    <name evidence="13" type="ORF">DB32_000809</name>
</gene>
<evidence type="ECO:0000256" key="8">
    <source>
        <dbReference type="ARBA" id="ARBA00023229"/>
    </source>
</evidence>
<comment type="subcellular location">
    <subcellularLocation>
        <location evidence="11">Cytoplasm</location>
    </subcellularLocation>
</comment>
<dbReference type="GO" id="GO:0070402">
    <property type="term" value="F:NADPH binding"/>
    <property type="evidence" value="ECO:0007669"/>
    <property type="project" value="UniProtKB-UniRule"/>
</dbReference>
<dbReference type="GO" id="GO:0016491">
    <property type="term" value="F:oxidoreductase activity"/>
    <property type="evidence" value="ECO:0007669"/>
    <property type="project" value="InterPro"/>
</dbReference>
<comment type="similarity">
    <text evidence="11">Belongs to the IPP isomerase type 2 family.</text>
</comment>
<evidence type="ECO:0000256" key="2">
    <source>
        <dbReference type="ARBA" id="ARBA00022490"/>
    </source>
</evidence>
<dbReference type="PIRSF" id="PIRSF003314">
    <property type="entry name" value="IPP_isomerase"/>
    <property type="match status" value="1"/>
</dbReference>
<dbReference type="PANTHER" id="PTHR43665">
    <property type="entry name" value="ISOPENTENYL-DIPHOSPHATE DELTA-ISOMERASE"/>
    <property type="match status" value="1"/>
</dbReference>
<dbReference type="Pfam" id="PF01070">
    <property type="entry name" value="FMN_dh"/>
    <property type="match status" value="2"/>
</dbReference>
<feature type="binding site" evidence="11">
    <location>
        <position position="160"/>
    </location>
    <ligand>
        <name>Mg(2+)</name>
        <dbReference type="ChEBI" id="CHEBI:18420"/>
    </ligand>
</feature>
<dbReference type="AlphaFoldDB" id="A0A0F6YH67"/>
<dbReference type="InterPro" id="IPR011179">
    <property type="entry name" value="IPdP_isomerase"/>
</dbReference>
<evidence type="ECO:0000256" key="7">
    <source>
        <dbReference type="ARBA" id="ARBA00022857"/>
    </source>
</evidence>
<proteinExistence type="inferred from homology"/>
<keyword evidence="7 11" id="KW-0521">NADP</keyword>
<dbReference type="GO" id="GO:0010181">
    <property type="term" value="F:FMN binding"/>
    <property type="evidence" value="ECO:0007669"/>
    <property type="project" value="UniProtKB-UniRule"/>
</dbReference>
<sequence length="348" mass="36343">MSSEISRRKDEHIALASSDAVAFRERTTLLEQVTLIHESLPELALEEIDLATELLGKTLRAPIVIASMTGGTERAGSINRELAAIAESRGYAIGLGSQRAMMRDPSMAPTYRVRDVAPNALLLGNLGVVQARDLATADIVRLIEDVGADALCVHMNPAQEVVQPGGDRDFRGGLETFARLAGELKIPVVAKETGCGVSARVATKLRDVGVKTVDVSGAGGTSWVAVETLRAQGAAKALGESFWDWGIPTAVSVAWVARSGLAPIATGGIKSGLDVARAIALGARAAGIARPVLQALQAGGRAGAEAFLDRVEAELRTAMLLCGAGTLDELRNAPRVIGPELASWLGTM</sequence>
<keyword evidence="6 11" id="KW-0460">Magnesium</keyword>
<feature type="binding site" evidence="11">
    <location>
        <position position="221"/>
    </location>
    <ligand>
        <name>FMN</name>
        <dbReference type="ChEBI" id="CHEBI:58210"/>
    </ligand>
</feature>
<dbReference type="InterPro" id="IPR013785">
    <property type="entry name" value="Aldolase_TIM"/>
</dbReference>
<dbReference type="EC" id="5.3.3.2" evidence="11"/>
<dbReference type="PANTHER" id="PTHR43665:SF1">
    <property type="entry name" value="ISOPENTENYL-DIPHOSPHATE DELTA-ISOMERASE"/>
    <property type="match status" value="1"/>
</dbReference>
<dbReference type="OrthoDB" id="9795032at2"/>
<dbReference type="NCBIfam" id="TIGR02151">
    <property type="entry name" value="IPP_isom_2"/>
    <property type="match status" value="1"/>
</dbReference>
<comment type="cofactor">
    <cofactor evidence="1 11">
        <name>FMN</name>
        <dbReference type="ChEBI" id="CHEBI:58210"/>
    </cofactor>
</comment>
<evidence type="ECO:0000256" key="9">
    <source>
        <dbReference type="ARBA" id="ARBA00023235"/>
    </source>
</evidence>
<dbReference type="InterPro" id="IPR000262">
    <property type="entry name" value="FMN-dep_DH"/>
</dbReference>
<dbReference type="InterPro" id="IPR037396">
    <property type="entry name" value="FMN_HAD"/>
</dbReference>
<accession>A0A0F6YH67</accession>